<proteinExistence type="predicted"/>
<dbReference type="InterPro" id="IPR048795">
    <property type="entry name" value="PWP3A_3B_4_C"/>
</dbReference>
<keyword evidence="4" id="KW-1185">Reference proteome</keyword>
<comment type="caution">
    <text evidence="3">The sequence shown here is derived from an EMBL/GenBank/DDBJ whole genome shotgun (WGS) entry which is preliminary data.</text>
</comment>
<evidence type="ECO:0000259" key="2">
    <source>
        <dbReference type="Pfam" id="PF20886"/>
    </source>
</evidence>
<dbReference type="Proteomes" id="UP000276133">
    <property type="component" value="Unassembled WGS sequence"/>
</dbReference>
<reference evidence="3 4" key="1">
    <citation type="journal article" date="2018" name="Sci. Rep.">
        <title>Genomic signatures of local adaptation to the degree of environmental predictability in rotifers.</title>
        <authorList>
            <person name="Franch-Gras L."/>
            <person name="Hahn C."/>
            <person name="Garcia-Roger E.M."/>
            <person name="Carmona M.J."/>
            <person name="Serra M."/>
            <person name="Gomez A."/>
        </authorList>
    </citation>
    <scope>NUCLEOTIDE SEQUENCE [LARGE SCALE GENOMIC DNA]</scope>
    <source>
        <strain evidence="3">HYR1</strain>
    </source>
</reference>
<dbReference type="AlphaFoldDB" id="A0A3M7SN39"/>
<accession>A0A3M7SN39</accession>
<evidence type="ECO:0000313" key="3">
    <source>
        <dbReference type="EMBL" id="RNA37261.1"/>
    </source>
</evidence>
<organism evidence="3 4">
    <name type="scientific">Brachionus plicatilis</name>
    <name type="common">Marine rotifer</name>
    <name type="synonym">Brachionus muelleri</name>
    <dbReference type="NCBI Taxonomy" id="10195"/>
    <lineage>
        <taxon>Eukaryota</taxon>
        <taxon>Metazoa</taxon>
        <taxon>Spiralia</taxon>
        <taxon>Gnathifera</taxon>
        <taxon>Rotifera</taxon>
        <taxon>Eurotatoria</taxon>
        <taxon>Monogononta</taxon>
        <taxon>Pseudotrocha</taxon>
        <taxon>Ploima</taxon>
        <taxon>Brachionidae</taxon>
        <taxon>Brachionus</taxon>
    </lineage>
</organism>
<name>A0A3M7SN39_BRAPC</name>
<dbReference type="Pfam" id="PF20886">
    <property type="entry name" value="PWP3A-B_C"/>
    <property type="match status" value="1"/>
</dbReference>
<feature type="region of interest" description="Disordered" evidence="1">
    <location>
        <begin position="454"/>
        <end position="478"/>
    </location>
</feature>
<evidence type="ECO:0000256" key="1">
    <source>
        <dbReference type="SAM" id="MobiDB-lite"/>
    </source>
</evidence>
<sequence>MSDSEKSQEKIQNEQNFNPSEEELLQKFKCFKCYVQVDNLKTYKTHLWEKHLKKLEIMRLNSFSARKTQPRQSNGNAKKKRKVESLASIKTKLIGQSDFEQSDQDNSFASASEIETDEMMAKVESLSLEECKFFNLDDIDEKKVLERAMKRYQPNEDAAVAIQKSRIGWAKWRTVMWPCIIEKYAKTPANNYRVFIRYYEPSNQKGNIFKIPLPNVKIFFHSPEHFEIKKKSATNPNQKYEFFYCYTKALKDCINFLDEQEAKDGQDQFDNSKDKKVSIKKKFIVNGIMYSLDEIKEMAQQEISLEQEKINQEREKSSNELIKMLLTPELENHLVSIFSEEIVCNRHKNYLTSDAITRKKMKFSSPGPLVEDDQQKLAGFINNLSKEKYENKPEILVHYEYDVLYPEAVIWGLKKINNVSYSKAESMYRQGFKRTDEERVKQRCNQILNNLEDKTSTESSLNNSDINESLAKKEENEGMIQKFEDSCIGQEERSVVKDD</sequence>
<feature type="domain" description="PWWP" evidence="2">
    <location>
        <begin position="312"/>
        <end position="439"/>
    </location>
</feature>
<dbReference type="EMBL" id="REGN01001064">
    <property type="protein sequence ID" value="RNA37261.1"/>
    <property type="molecule type" value="Genomic_DNA"/>
</dbReference>
<protein>
    <submittedName>
        <fullName evidence="3">PWWP domain-containing MUM1-like isoform X3</fullName>
    </submittedName>
</protein>
<dbReference type="OrthoDB" id="10484780at2759"/>
<feature type="compositionally biased region" description="Polar residues" evidence="1">
    <location>
        <begin position="457"/>
        <end position="467"/>
    </location>
</feature>
<evidence type="ECO:0000313" key="4">
    <source>
        <dbReference type="Proteomes" id="UP000276133"/>
    </source>
</evidence>
<gene>
    <name evidence="3" type="ORF">BpHYR1_011193</name>
</gene>